<dbReference type="Pfam" id="PF01923">
    <property type="entry name" value="Cob_adeno_trans"/>
    <property type="match status" value="1"/>
</dbReference>
<dbReference type="RefSeq" id="WP_171836702.1">
    <property type="nucleotide sequence ID" value="NZ_CP053708.1"/>
</dbReference>
<evidence type="ECO:0000256" key="5">
    <source>
        <dbReference type="SAM" id="MobiDB-lite"/>
    </source>
</evidence>
<keyword evidence="2 4" id="KW-0547">Nucleotide-binding</keyword>
<comment type="catalytic activity">
    <reaction evidence="4">
        <text>2 cob(II)alamin + reduced [electron-transfer flavoprotein] + 2 ATP = 2 adenosylcob(III)alamin + 2 triphosphate + oxidized [electron-transfer flavoprotein] + 3 H(+)</text>
        <dbReference type="Rhea" id="RHEA:28671"/>
        <dbReference type="Rhea" id="RHEA-COMP:10685"/>
        <dbReference type="Rhea" id="RHEA-COMP:10686"/>
        <dbReference type="ChEBI" id="CHEBI:15378"/>
        <dbReference type="ChEBI" id="CHEBI:16304"/>
        <dbReference type="ChEBI" id="CHEBI:18036"/>
        <dbReference type="ChEBI" id="CHEBI:18408"/>
        <dbReference type="ChEBI" id="CHEBI:30616"/>
        <dbReference type="ChEBI" id="CHEBI:57692"/>
        <dbReference type="ChEBI" id="CHEBI:58307"/>
        <dbReference type="EC" id="2.5.1.17"/>
    </reaction>
</comment>
<keyword evidence="4" id="KW-0169">Cobalamin biosynthesis</keyword>
<gene>
    <name evidence="7" type="ORF">HN018_13845</name>
</gene>
<evidence type="ECO:0000256" key="4">
    <source>
        <dbReference type="RuleBase" id="RU366026"/>
    </source>
</evidence>
<dbReference type="KEGG" id="lck:HN018_13845"/>
<evidence type="ECO:0000259" key="6">
    <source>
        <dbReference type="Pfam" id="PF01923"/>
    </source>
</evidence>
<reference evidence="7 8" key="1">
    <citation type="journal article" date="2014" name="World J. Microbiol. Biotechnol.">
        <title>Biodiversity and physiological characteristics of Antarctic and Arctic lichens-associated bacteria.</title>
        <authorList>
            <person name="Lee Y.M."/>
            <person name="Kim E.H."/>
            <person name="Lee H.K."/>
            <person name="Hong S.G."/>
        </authorList>
    </citation>
    <scope>NUCLEOTIDE SEQUENCE [LARGE SCALE GENOMIC DNA]</scope>
    <source>
        <strain evidence="7 8">PAMC 26569</strain>
    </source>
</reference>
<dbReference type="UniPathway" id="UPA00148">
    <property type="reaction ID" value="UER00233"/>
</dbReference>
<keyword evidence="8" id="KW-1185">Reference proteome</keyword>
<evidence type="ECO:0000313" key="7">
    <source>
        <dbReference type="EMBL" id="QKE90981.1"/>
    </source>
</evidence>
<dbReference type="EC" id="2.5.1.17" evidence="4"/>
<comment type="catalytic activity">
    <reaction evidence="4">
        <text>2 cob(II)yrinate a,c diamide + reduced [electron-transfer flavoprotein] + 2 ATP = 2 adenosylcob(III)yrinate a,c-diamide + 2 triphosphate + oxidized [electron-transfer flavoprotein] + 3 H(+)</text>
        <dbReference type="Rhea" id="RHEA:11528"/>
        <dbReference type="Rhea" id="RHEA-COMP:10685"/>
        <dbReference type="Rhea" id="RHEA-COMP:10686"/>
        <dbReference type="ChEBI" id="CHEBI:15378"/>
        <dbReference type="ChEBI" id="CHEBI:18036"/>
        <dbReference type="ChEBI" id="CHEBI:30616"/>
        <dbReference type="ChEBI" id="CHEBI:57692"/>
        <dbReference type="ChEBI" id="CHEBI:58307"/>
        <dbReference type="ChEBI" id="CHEBI:58503"/>
        <dbReference type="ChEBI" id="CHEBI:58537"/>
        <dbReference type="EC" id="2.5.1.17"/>
    </reaction>
</comment>
<dbReference type="SUPFAM" id="SSF89028">
    <property type="entry name" value="Cobalamin adenosyltransferase-like"/>
    <property type="match status" value="1"/>
</dbReference>
<organism evidence="7 8">
    <name type="scientific">Lichenicola cladoniae</name>
    <dbReference type="NCBI Taxonomy" id="1484109"/>
    <lineage>
        <taxon>Bacteria</taxon>
        <taxon>Pseudomonadati</taxon>
        <taxon>Pseudomonadota</taxon>
        <taxon>Alphaproteobacteria</taxon>
        <taxon>Acetobacterales</taxon>
        <taxon>Acetobacteraceae</taxon>
        <taxon>Lichenicola</taxon>
    </lineage>
</organism>
<dbReference type="NCBIfam" id="TIGR00636">
    <property type="entry name" value="PduO_Nterm"/>
    <property type="match status" value="1"/>
</dbReference>
<sequence length="182" mass="19431">MIRIDKVATRTGDEGHTSLGDGTRLAKDALRIEALGAVDEANASIGVLRLHLDAGSPDGVLLQRIQNGLFDIGGDLCMPGEMGDTLRIDGRLLATLDAAIETMAASQKPLDSFVLPGGSAGAAQAHVVRTVVRRAERRVVSLAAVEPVNPEVTRALNRLSDYAFVLARRLNDDGRNDVLWVR</sequence>
<dbReference type="GO" id="GO:0009236">
    <property type="term" value="P:cobalamin biosynthetic process"/>
    <property type="evidence" value="ECO:0007669"/>
    <property type="project" value="UniProtKB-UniRule"/>
</dbReference>
<dbReference type="InterPro" id="IPR016030">
    <property type="entry name" value="CblAdoTrfase-like"/>
</dbReference>
<comment type="similarity">
    <text evidence="4">Belongs to the Cob(I)alamin adenosyltransferase family.</text>
</comment>
<keyword evidence="3 4" id="KW-0067">ATP-binding</keyword>
<keyword evidence="1 4" id="KW-0808">Transferase</keyword>
<dbReference type="GO" id="GO:0008817">
    <property type="term" value="F:corrinoid adenosyltransferase activity"/>
    <property type="evidence" value="ECO:0007669"/>
    <property type="project" value="UniProtKB-UniRule"/>
</dbReference>
<dbReference type="PANTHER" id="PTHR12213">
    <property type="entry name" value="CORRINOID ADENOSYLTRANSFERASE"/>
    <property type="match status" value="1"/>
</dbReference>
<evidence type="ECO:0000313" key="8">
    <source>
        <dbReference type="Proteomes" id="UP000500767"/>
    </source>
</evidence>
<feature type="region of interest" description="Disordered" evidence="5">
    <location>
        <begin position="1"/>
        <end position="20"/>
    </location>
</feature>
<dbReference type="InterPro" id="IPR036451">
    <property type="entry name" value="CblAdoTrfase-like_sf"/>
</dbReference>
<dbReference type="AlphaFoldDB" id="A0A6M8HS15"/>
<proteinExistence type="inferred from homology"/>
<dbReference type="GO" id="GO:0005524">
    <property type="term" value="F:ATP binding"/>
    <property type="evidence" value="ECO:0007669"/>
    <property type="project" value="UniProtKB-UniRule"/>
</dbReference>
<accession>A0A6M8HS15</accession>
<dbReference type="Proteomes" id="UP000500767">
    <property type="component" value="Chromosome"/>
</dbReference>
<evidence type="ECO:0000256" key="1">
    <source>
        <dbReference type="ARBA" id="ARBA00022679"/>
    </source>
</evidence>
<feature type="compositionally biased region" description="Basic and acidic residues" evidence="5">
    <location>
        <begin position="1"/>
        <end position="16"/>
    </location>
</feature>
<feature type="domain" description="Cobalamin adenosyltransferase-like" evidence="6">
    <location>
        <begin position="8"/>
        <end position="169"/>
    </location>
</feature>
<dbReference type="PANTHER" id="PTHR12213:SF0">
    <property type="entry name" value="CORRINOID ADENOSYLTRANSFERASE MMAB"/>
    <property type="match status" value="1"/>
</dbReference>
<dbReference type="Gene3D" id="1.20.1200.10">
    <property type="entry name" value="Cobalamin adenosyltransferase-like"/>
    <property type="match status" value="1"/>
</dbReference>
<comment type="pathway">
    <text evidence="4">Cofactor biosynthesis; adenosylcobalamin biosynthesis; adenosylcobalamin from cob(II)yrinate a,c-diamide: step 2/7.</text>
</comment>
<protein>
    <recommendedName>
        <fullName evidence="4">Corrinoid adenosyltransferase</fullName>
        <ecNumber evidence="4">2.5.1.17</ecNumber>
    </recommendedName>
    <alternativeName>
        <fullName evidence="4">Cob(II)alamin adenosyltransferase</fullName>
    </alternativeName>
    <alternativeName>
        <fullName evidence="4">Cob(II)yrinic acid a,c-diamide adenosyltransferase</fullName>
    </alternativeName>
    <alternativeName>
        <fullName evidence="4">Cobinamide/cobalamin adenosyltransferase</fullName>
    </alternativeName>
</protein>
<name>A0A6M8HS15_9PROT</name>
<evidence type="ECO:0000256" key="3">
    <source>
        <dbReference type="ARBA" id="ARBA00022840"/>
    </source>
</evidence>
<dbReference type="EMBL" id="CP053708">
    <property type="protein sequence ID" value="QKE90981.1"/>
    <property type="molecule type" value="Genomic_DNA"/>
</dbReference>
<evidence type="ECO:0000256" key="2">
    <source>
        <dbReference type="ARBA" id="ARBA00022741"/>
    </source>
</evidence>
<dbReference type="InterPro" id="IPR029499">
    <property type="entry name" value="PduO-typ"/>
</dbReference>